<evidence type="ECO:0000313" key="2">
    <source>
        <dbReference type="EMBL" id="KAF5820400.1"/>
    </source>
</evidence>
<dbReference type="EMBL" id="CM007890">
    <property type="protein sequence ID" value="OTG35891.1"/>
    <property type="molecule type" value="Genomic_DNA"/>
</dbReference>
<evidence type="ECO:0000256" key="1">
    <source>
        <dbReference type="SAM" id="MobiDB-lite"/>
    </source>
</evidence>
<feature type="compositionally biased region" description="Polar residues" evidence="1">
    <location>
        <begin position="60"/>
        <end position="71"/>
    </location>
</feature>
<dbReference type="InParanoid" id="A0A251VMG3"/>
<dbReference type="EMBL" id="MNCJ02000316">
    <property type="protein sequence ID" value="KAF5820400.1"/>
    <property type="molecule type" value="Genomic_DNA"/>
</dbReference>
<accession>A0A251VMG3</accession>
<gene>
    <name evidence="3" type="ORF">HannXRQ_Chr01g0001651</name>
    <name evidence="2" type="ORF">HanXRQr2_Chr01g0001831</name>
</gene>
<feature type="region of interest" description="Disordered" evidence="1">
    <location>
        <begin position="39"/>
        <end position="77"/>
    </location>
</feature>
<reference evidence="3" key="2">
    <citation type="submission" date="2017-02" db="EMBL/GenBank/DDBJ databases">
        <title>Sunflower complete genome.</title>
        <authorList>
            <person name="Langlade N."/>
            <person name="Munos S."/>
        </authorList>
    </citation>
    <scope>NUCLEOTIDE SEQUENCE [LARGE SCALE GENOMIC DNA]</scope>
    <source>
        <tissue evidence="3">Leaves</tissue>
    </source>
</reference>
<dbReference type="Gramene" id="mRNA:HanXRQr2_Chr01g0001831">
    <property type="protein sequence ID" value="mRNA:HanXRQr2_Chr01g0001831"/>
    <property type="gene ID" value="HanXRQr2_Chr01g0001831"/>
</dbReference>
<proteinExistence type="predicted"/>
<evidence type="ECO:0000313" key="4">
    <source>
        <dbReference type="Proteomes" id="UP000215914"/>
    </source>
</evidence>
<protein>
    <submittedName>
        <fullName evidence="3">Uncharacterized protein</fullName>
    </submittedName>
</protein>
<dbReference type="AlphaFoldDB" id="A0A251VMG3"/>
<dbReference type="Proteomes" id="UP000215914">
    <property type="component" value="Chromosome 1"/>
</dbReference>
<sequence length="184" mass="21271">MVYYKHIPSFSLSFTIPTNTHHYPPPENHHRRRRRLPPPIIASSANQPPLNPPPQLKGCTYNTNQQPSISEPTPHPPLLTHSVSDHIHILTLFDVFVLLQSSYHHGSEKQEISRRKSRESVSIDKSDKMLYRLSNHYNSSLERRSCWSGRLVVVIGGDGDWVRNRSSLFTDLRPHNTTQIWNKL</sequence>
<reference evidence="2 4" key="1">
    <citation type="journal article" date="2017" name="Nature">
        <title>The sunflower genome provides insights into oil metabolism, flowering and Asterid evolution.</title>
        <authorList>
            <person name="Badouin H."/>
            <person name="Gouzy J."/>
            <person name="Grassa C.J."/>
            <person name="Murat F."/>
            <person name="Staton S.E."/>
            <person name="Cottret L."/>
            <person name="Lelandais-Briere C."/>
            <person name="Owens G.L."/>
            <person name="Carrere S."/>
            <person name="Mayjonade B."/>
            <person name="Legrand L."/>
            <person name="Gill N."/>
            <person name="Kane N.C."/>
            <person name="Bowers J.E."/>
            <person name="Hubner S."/>
            <person name="Bellec A."/>
            <person name="Berard A."/>
            <person name="Berges H."/>
            <person name="Blanchet N."/>
            <person name="Boniface M.C."/>
            <person name="Brunel D."/>
            <person name="Catrice O."/>
            <person name="Chaidir N."/>
            <person name="Claudel C."/>
            <person name="Donnadieu C."/>
            <person name="Faraut T."/>
            <person name="Fievet G."/>
            <person name="Helmstetter N."/>
            <person name="King M."/>
            <person name="Knapp S.J."/>
            <person name="Lai Z."/>
            <person name="Le Paslier M.C."/>
            <person name="Lippi Y."/>
            <person name="Lorenzon L."/>
            <person name="Mandel J.R."/>
            <person name="Marage G."/>
            <person name="Marchand G."/>
            <person name="Marquand E."/>
            <person name="Bret-Mestries E."/>
            <person name="Morien E."/>
            <person name="Nambeesan S."/>
            <person name="Nguyen T."/>
            <person name="Pegot-Espagnet P."/>
            <person name="Pouilly N."/>
            <person name="Raftis F."/>
            <person name="Sallet E."/>
            <person name="Schiex T."/>
            <person name="Thomas J."/>
            <person name="Vandecasteele C."/>
            <person name="Vares D."/>
            <person name="Vear F."/>
            <person name="Vautrin S."/>
            <person name="Crespi M."/>
            <person name="Mangin B."/>
            <person name="Burke J.M."/>
            <person name="Salse J."/>
            <person name="Munos S."/>
            <person name="Vincourt P."/>
            <person name="Rieseberg L.H."/>
            <person name="Langlade N.B."/>
        </authorList>
    </citation>
    <scope>NUCLEOTIDE SEQUENCE [LARGE SCALE GENOMIC DNA]</scope>
    <source>
        <strain evidence="4">cv. SF193</strain>
        <tissue evidence="2">Leaves</tissue>
    </source>
</reference>
<name>A0A251VMG3_HELAN</name>
<keyword evidence="4" id="KW-1185">Reference proteome</keyword>
<evidence type="ECO:0000313" key="3">
    <source>
        <dbReference type="EMBL" id="OTG35891.1"/>
    </source>
</evidence>
<organism evidence="3 4">
    <name type="scientific">Helianthus annuus</name>
    <name type="common">Common sunflower</name>
    <dbReference type="NCBI Taxonomy" id="4232"/>
    <lineage>
        <taxon>Eukaryota</taxon>
        <taxon>Viridiplantae</taxon>
        <taxon>Streptophyta</taxon>
        <taxon>Embryophyta</taxon>
        <taxon>Tracheophyta</taxon>
        <taxon>Spermatophyta</taxon>
        <taxon>Magnoliopsida</taxon>
        <taxon>eudicotyledons</taxon>
        <taxon>Gunneridae</taxon>
        <taxon>Pentapetalae</taxon>
        <taxon>asterids</taxon>
        <taxon>campanulids</taxon>
        <taxon>Asterales</taxon>
        <taxon>Asteraceae</taxon>
        <taxon>Asteroideae</taxon>
        <taxon>Heliantheae alliance</taxon>
        <taxon>Heliantheae</taxon>
        <taxon>Helianthus</taxon>
    </lineage>
</organism>
<reference evidence="2" key="3">
    <citation type="submission" date="2020-06" db="EMBL/GenBank/DDBJ databases">
        <title>Helianthus annuus Genome sequencing and assembly Release 2.</title>
        <authorList>
            <person name="Gouzy J."/>
            <person name="Langlade N."/>
            <person name="Munos S."/>
        </authorList>
    </citation>
    <scope>NUCLEOTIDE SEQUENCE</scope>
    <source>
        <tissue evidence="2">Leaves</tissue>
    </source>
</reference>